<protein>
    <submittedName>
        <fullName evidence="11">Transcriptional regulator</fullName>
    </submittedName>
</protein>
<feature type="binding site" evidence="10">
    <location>
        <position position="90"/>
    </location>
    <ligand>
        <name>Zn(2+)</name>
        <dbReference type="ChEBI" id="CHEBI:29105"/>
    </ligand>
</feature>
<evidence type="ECO:0000313" key="11">
    <source>
        <dbReference type="EMBL" id="KGF46810.1"/>
    </source>
</evidence>
<evidence type="ECO:0000256" key="8">
    <source>
        <dbReference type="ARBA" id="ARBA00023125"/>
    </source>
</evidence>
<dbReference type="GO" id="GO:0045892">
    <property type="term" value="P:negative regulation of DNA-templated transcription"/>
    <property type="evidence" value="ECO:0007669"/>
    <property type="project" value="TreeGrafter"/>
</dbReference>
<dbReference type="RefSeq" id="WP_028257772.1">
    <property type="nucleotide sequence ID" value="NZ_JRNT01000027.1"/>
</dbReference>
<dbReference type="GO" id="GO:0000976">
    <property type="term" value="F:transcription cis-regulatory region binding"/>
    <property type="evidence" value="ECO:0007669"/>
    <property type="project" value="TreeGrafter"/>
</dbReference>
<reference evidence="11 12" key="1">
    <citation type="submission" date="2014-07" db="EMBL/GenBank/DDBJ databases">
        <authorList>
            <person name="McCorrison J."/>
            <person name="Sanka R."/>
            <person name="Torralba M."/>
            <person name="Gillis M."/>
            <person name="Haft D.H."/>
            <person name="Methe B."/>
            <person name="Sutton G."/>
            <person name="Nelson K.E."/>
        </authorList>
    </citation>
    <scope>NUCLEOTIDE SEQUENCE [LARGE SCALE GENOMIC DNA]</scope>
    <source>
        <strain evidence="11 12">DNF00314</strain>
    </source>
</reference>
<comment type="caution">
    <text evidence="11">The sequence shown here is derived from an EMBL/GenBank/DDBJ whole genome shotgun (WGS) entry which is preliminary data.</text>
</comment>
<dbReference type="PANTHER" id="PTHR33202:SF8">
    <property type="entry name" value="PEROXIDE-RESPONSIVE REPRESSOR PERR"/>
    <property type="match status" value="1"/>
</dbReference>
<organism evidence="11 12">
    <name type="scientific">Veillonella montpellierensis DNF00314</name>
    <dbReference type="NCBI Taxonomy" id="1401067"/>
    <lineage>
        <taxon>Bacteria</taxon>
        <taxon>Bacillati</taxon>
        <taxon>Bacillota</taxon>
        <taxon>Negativicutes</taxon>
        <taxon>Veillonellales</taxon>
        <taxon>Veillonellaceae</taxon>
        <taxon>Veillonella</taxon>
    </lineage>
</organism>
<dbReference type="GO" id="GO:0005737">
    <property type="term" value="C:cytoplasm"/>
    <property type="evidence" value="ECO:0007669"/>
    <property type="project" value="UniProtKB-SubCell"/>
</dbReference>
<feature type="binding site" evidence="10">
    <location>
        <position position="133"/>
    </location>
    <ligand>
        <name>Zn(2+)</name>
        <dbReference type="ChEBI" id="CHEBI:29105"/>
    </ligand>
</feature>
<dbReference type="InterPro" id="IPR036390">
    <property type="entry name" value="WH_DNA-bd_sf"/>
</dbReference>
<dbReference type="FunFam" id="1.10.10.10:FF:000007">
    <property type="entry name" value="Ferric uptake regulation protein"/>
    <property type="match status" value="1"/>
</dbReference>
<evidence type="ECO:0000256" key="3">
    <source>
        <dbReference type="ARBA" id="ARBA00022490"/>
    </source>
</evidence>
<evidence type="ECO:0000256" key="7">
    <source>
        <dbReference type="ARBA" id="ARBA00023015"/>
    </source>
</evidence>
<feature type="binding site" evidence="10">
    <location>
        <position position="130"/>
    </location>
    <ligand>
        <name>Zn(2+)</name>
        <dbReference type="ChEBI" id="CHEBI:29105"/>
    </ligand>
</feature>
<evidence type="ECO:0000256" key="5">
    <source>
        <dbReference type="ARBA" id="ARBA00022723"/>
    </source>
</evidence>
<dbReference type="InterPro" id="IPR043135">
    <property type="entry name" value="Fur_C"/>
</dbReference>
<comment type="cofactor">
    <cofactor evidence="10">
        <name>Zn(2+)</name>
        <dbReference type="ChEBI" id="CHEBI:29105"/>
    </cofactor>
    <text evidence="10">Binds 1 zinc ion per subunit.</text>
</comment>
<proteinExistence type="inferred from homology"/>
<evidence type="ECO:0000256" key="2">
    <source>
        <dbReference type="ARBA" id="ARBA00007957"/>
    </source>
</evidence>
<dbReference type="SUPFAM" id="SSF46785">
    <property type="entry name" value="Winged helix' DNA-binding domain"/>
    <property type="match status" value="1"/>
</dbReference>
<comment type="similarity">
    <text evidence="2">Belongs to the Fur family.</text>
</comment>
<evidence type="ECO:0000256" key="4">
    <source>
        <dbReference type="ARBA" id="ARBA00022491"/>
    </source>
</evidence>
<keyword evidence="6 10" id="KW-0862">Zinc</keyword>
<dbReference type="AlphaFoldDB" id="A0A096AJ38"/>
<sequence>MDIAQVLRGKGFKVTPQRIAIYQTLIESKNHPTAEMIYQSLRVAHPTMSLATVYKTMEIFEKIGLVKVLDVGDDCSRYDWDTNNHPHIRCTVCNKVEDLEGINMHEVSEMVETTSEYTVTGQQISFEGVCPMCLKKSSH</sequence>
<dbReference type="EMBL" id="JRNT01000027">
    <property type="protein sequence ID" value="KGF46810.1"/>
    <property type="molecule type" value="Genomic_DNA"/>
</dbReference>
<dbReference type="Proteomes" id="UP000029628">
    <property type="component" value="Unassembled WGS sequence"/>
</dbReference>
<gene>
    <name evidence="11" type="ORF">HMPREF0872_07160</name>
</gene>
<dbReference type="CDD" id="cd07153">
    <property type="entry name" value="Fur_like"/>
    <property type="match status" value="1"/>
</dbReference>
<dbReference type="GO" id="GO:0008270">
    <property type="term" value="F:zinc ion binding"/>
    <property type="evidence" value="ECO:0007669"/>
    <property type="project" value="TreeGrafter"/>
</dbReference>
<keyword evidence="7" id="KW-0805">Transcription regulation</keyword>
<dbReference type="InterPro" id="IPR002481">
    <property type="entry name" value="FUR"/>
</dbReference>
<dbReference type="Gene3D" id="1.10.10.10">
    <property type="entry name" value="Winged helix-like DNA-binding domain superfamily/Winged helix DNA-binding domain"/>
    <property type="match status" value="1"/>
</dbReference>
<keyword evidence="12" id="KW-1185">Reference proteome</keyword>
<dbReference type="Gene3D" id="3.30.1490.190">
    <property type="match status" value="1"/>
</dbReference>
<dbReference type="Pfam" id="PF01475">
    <property type="entry name" value="FUR"/>
    <property type="match status" value="1"/>
</dbReference>
<dbReference type="GO" id="GO:0003700">
    <property type="term" value="F:DNA-binding transcription factor activity"/>
    <property type="evidence" value="ECO:0007669"/>
    <property type="project" value="InterPro"/>
</dbReference>
<keyword evidence="3" id="KW-0963">Cytoplasm</keyword>
<accession>A0A096AJ38</accession>
<evidence type="ECO:0000256" key="1">
    <source>
        <dbReference type="ARBA" id="ARBA00004496"/>
    </source>
</evidence>
<evidence type="ECO:0000256" key="6">
    <source>
        <dbReference type="ARBA" id="ARBA00022833"/>
    </source>
</evidence>
<dbReference type="InterPro" id="IPR036388">
    <property type="entry name" value="WH-like_DNA-bd_sf"/>
</dbReference>
<dbReference type="PANTHER" id="PTHR33202">
    <property type="entry name" value="ZINC UPTAKE REGULATION PROTEIN"/>
    <property type="match status" value="1"/>
</dbReference>
<comment type="subcellular location">
    <subcellularLocation>
        <location evidence="1">Cytoplasm</location>
    </subcellularLocation>
</comment>
<name>A0A096AJ38_9FIRM</name>
<dbReference type="eggNOG" id="COG0735">
    <property type="taxonomic scope" value="Bacteria"/>
</dbReference>
<keyword evidence="9" id="KW-0804">Transcription</keyword>
<evidence type="ECO:0000313" key="12">
    <source>
        <dbReference type="Proteomes" id="UP000029628"/>
    </source>
</evidence>
<keyword evidence="4" id="KW-0678">Repressor</keyword>
<feature type="binding site" evidence="10">
    <location>
        <position position="93"/>
    </location>
    <ligand>
        <name>Zn(2+)</name>
        <dbReference type="ChEBI" id="CHEBI:29105"/>
    </ligand>
</feature>
<dbReference type="GO" id="GO:1900376">
    <property type="term" value="P:regulation of secondary metabolite biosynthetic process"/>
    <property type="evidence" value="ECO:0007669"/>
    <property type="project" value="TreeGrafter"/>
</dbReference>
<keyword evidence="8" id="KW-0238">DNA-binding</keyword>
<keyword evidence="5 10" id="KW-0479">Metal-binding</keyword>
<evidence type="ECO:0000256" key="10">
    <source>
        <dbReference type="PIRSR" id="PIRSR602481-1"/>
    </source>
</evidence>
<evidence type="ECO:0000256" key="9">
    <source>
        <dbReference type="ARBA" id="ARBA00023163"/>
    </source>
</evidence>